<dbReference type="Pfam" id="PF13385">
    <property type="entry name" value="Laminin_G_3"/>
    <property type="match status" value="1"/>
</dbReference>
<dbReference type="GO" id="GO:0030246">
    <property type="term" value="F:carbohydrate binding"/>
    <property type="evidence" value="ECO:0007669"/>
    <property type="project" value="UniProtKB-KW"/>
</dbReference>
<gene>
    <name evidence="1" type="ORF">SAMN05444001_10899</name>
</gene>
<evidence type="ECO:0000313" key="2">
    <source>
        <dbReference type="Proteomes" id="UP000236725"/>
    </source>
</evidence>
<keyword evidence="1" id="KW-0430">Lectin</keyword>
<dbReference type="Proteomes" id="UP000236725">
    <property type="component" value="Unassembled WGS sequence"/>
</dbReference>
<dbReference type="AlphaFoldDB" id="A0A8G2BWC7"/>
<dbReference type="Gene3D" id="2.60.120.200">
    <property type="match status" value="1"/>
</dbReference>
<dbReference type="InterPro" id="IPR013320">
    <property type="entry name" value="ConA-like_dom_sf"/>
</dbReference>
<proteinExistence type="predicted"/>
<evidence type="ECO:0000313" key="1">
    <source>
        <dbReference type="EMBL" id="SEF85950.1"/>
    </source>
</evidence>
<reference evidence="1 2" key="1">
    <citation type="submission" date="2016-10" db="EMBL/GenBank/DDBJ databases">
        <authorList>
            <person name="Varghese N."/>
            <person name="Submissions S."/>
        </authorList>
    </citation>
    <scope>NUCLEOTIDE SEQUENCE [LARGE SCALE GENOMIC DNA]</scope>
    <source>
        <strain evidence="1 2">DSM 29073</strain>
    </source>
</reference>
<dbReference type="GO" id="GO:0005975">
    <property type="term" value="P:carbohydrate metabolic process"/>
    <property type="evidence" value="ECO:0007669"/>
    <property type="project" value="UniProtKB-ARBA"/>
</dbReference>
<name>A0A8G2BWC7_9BACT</name>
<protein>
    <submittedName>
        <fullName evidence="1">Concanavalin A-like lectin/glucanases superfamily protein</fullName>
    </submittedName>
</protein>
<dbReference type="SUPFAM" id="SSF49899">
    <property type="entry name" value="Concanavalin A-like lectins/glucanases"/>
    <property type="match status" value="1"/>
</dbReference>
<accession>A0A8G2BWC7</accession>
<keyword evidence="2" id="KW-1185">Reference proteome</keyword>
<dbReference type="EMBL" id="FNVS01000008">
    <property type="protein sequence ID" value="SEF85950.1"/>
    <property type="molecule type" value="Genomic_DNA"/>
</dbReference>
<sequence length="222" mass="24602">MPKRIVMTEKEGREIYLSNPICLTHLDRAVATDAVGNALTYSGSSFSTGKFDNALSSGIATVNVPNANMYGKDFTIACWYSKINLASENSIGVRVNCTSDWSEFAQIGFNLYKSSQYFFSLLLANSSLNKWVSIEALRDIPSGDDGIFHFIAITYRSNVNQFNVYLDGILKQTATSPLYYNGNQGRISIRSMGAVLDEVAIVEGILWESDFTPPTKPFKIKK</sequence>
<organism evidence="1 2">
    <name type="scientific">Parabacteroides chinchillae</name>
    <dbReference type="NCBI Taxonomy" id="871327"/>
    <lineage>
        <taxon>Bacteria</taxon>
        <taxon>Pseudomonadati</taxon>
        <taxon>Bacteroidota</taxon>
        <taxon>Bacteroidia</taxon>
        <taxon>Bacteroidales</taxon>
        <taxon>Tannerellaceae</taxon>
        <taxon>Parabacteroides</taxon>
    </lineage>
</organism>
<dbReference type="GO" id="GO:0004553">
    <property type="term" value="F:hydrolase activity, hydrolyzing O-glycosyl compounds"/>
    <property type="evidence" value="ECO:0007669"/>
    <property type="project" value="UniProtKB-ARBA"/>
</dbReference>
<comment type="caution">
    <text evidence="1">The sequence shown here is derived from an EMBL/GenBank/DDBJ whole genome shotgun (WGS) entry which is preliminary data.</text>
</comment>